<keyword evidence="1" id="KW-0862">Zinc</keyword>
<evidence type="ECO:0000259" key="3">
    <source>
        <dbReference type="PROSITE" id="PS50157"/>
    </source>
</evidence>
<comment type="caution">
    <text evidence="4">The sequence shown here is derived from an EMBL/GenBank/DDBJ whole genome shotgun (WGS) entry which is preliminary data.</text>
</comment>
<feature type="region of interest" description="Disordered" evidence="2">
    <location>
        <begin position="20"/>
        <end position="42"/>
    </location>
</feature>
<reference evidence="4 5" key="1">
    <citation type="journal article" date="2015" name="Sci. Rep.">
        <title>Chromosome-level genome map provides insights into diverse defense mechanisms in the medicinal fungus Ganoderma sinense.</title>
        <authorList>
            <person name="Zhu Y."/>
            <person name="Xu J."/>
            <person name="Sun C."/>
            <person name="Zhou S."/>
            <person name="Xu H."/>
            <person name="Nelson D.R."/>
            <person name="Qian J."/>
            <person name="Song J."/>
            <person name="Luo H."/>
            <person name="Xiang L."/>
            <person name="Li Y."/>
            <person name="Xu Z."/>
            <person name="Ji A."/>
            <person name="Wang L."/>
            <person name="Lu S."/>
            <person name="Hayward A."/>
            <person name="Sun W."/>
            <person name="Li X."/>
            <person name="Schwartz D.C."/>
            <person name="Wang Y."/>
            <person name="Chen S."/>
        </authorList>
    </citation>
    <scope>NUCLEOTIDE SEQUENCE [LARGE SCALE GENOMIC DNA]</scope>
    <source>
        <strain evidence="4 5">ZZ0214-1</strain>
    </source>
</reference>
<dbReference type="GO" id="GO:0008270">
    <property type="term" value="F:zinc ion binding"/>
    <property type="evidence" value="ECO:0007669"/>
    <property type="project" value="UniProtKB-KW"/>
</dbReference>
<dbReference type="AlphaFoldDB" id="A0A2G8S1W4"/>
<dbReference type="EMBL" id="AYKW01000034">
    <property type="protein sequence ID" value="PIL27734.1"/>
    <property type="molecule type" value="Genomic_DNA"/>
</dbReference>
<feature type="domain" description="C2H2-type" evidence="3">
    <location>
        <begin position="55"/>
        <end position="79"/>
    </location>
</feature>
<keyword evidence="1" id="KW-0479">Metal-binding</keyword>
<feature type="compositionally biased region" description="Low complexity" evidence="2">
    <location>
        <begin position="28"/>
        <end position="41"/>
    </location>
</feature>
<dbReference type="Pfam" id="PF13912">
    <property type="entry name" value="zf-C2H2_6"/>
    <property type="match status" value="1"/>
</dbReference>
<proteinExistence type="predicted"/>
<protein>
    <submittedName>
        <fullName evidence="4">Transcription factor</fullName>
    </submittedName>
</protein>
<keyword evidence="1" id="KW-0863">Zinc-finger</keyword>
<accession>A0A2G8S1W4</accession>
<dbReference type="SUPFAM" id="SSF57667">
    <property type="entry name" value="beta-beta-alpha zinc fingers"/>
    <property type="match status" value="1"/>
</dbReference>
<keyword evidence="5" id="KW-1185">Reference proteome</keyword>
<dbReference type="PROSITE" id="PS00028">
    <property type="entry name" value="ZINC_FINGER_C2H2_1"/>
    <property type="match status" value="1"/>
</dbReference>
<dbReference type="PROSITE" id="PS50157">
    <property type="entry name" value="ZINC_FINGER_C2H2_2"/>
    <property type="match status" value="1"/>
</dbReference>
<evidence type="ECO:0000313" key="5">
    <source>
        <dbReference type="Proteomes" id="UP000230002"/>
    </source>
</evidence>
<dbReference type="OrthoDB" id="6077919at2759"/>
<name>A0A2G8S1W4_9APHY</name>
<evidence type="ECO:0000256" key="2">
    <source>
        <dbReference type="SAM" id="MobiDB-lite"/>
    </source>
</evidence>
<organism evidence="4 5">
    <name type="scientific">Ganoderma sinense ZZ0214-1</name>
    <dbReference type="NCBI Taxonomy" id="1077348"/>
    <lineage>
        <taxon>Eukaryota</taxon>
        <taxon>Fungi</taxon>
        <taxon>Dikarya</taxon>
        <taxon>Basidiomycota</taxon>
        <taxon>Agaricomycotina</taxon>
        <taxon>Agaricomycetes</taxon>
        <taxon>Polyporales</taxon>
        <taxon>Polyporaceae</taxon>
        <taxon>Ganoderma</taxon>
    </lineage>
</organism>
<sequence length="140" mass="15980">MTRDMVDRFFPELLDQRGVVTNRNRPIEGPSSSSGSSEPTTTWWATERTWNGSAYECYLCHKTFRSLTALNAHLGSPAHGDKLYHCPREFGGCGKEYRNLSAILQHIEDPGRRCGVRRFDREVDRIFDGLTNSRKWLTGA</sequence>
<dbReference type="Proteomes" id="UP000230002">
    <property type="component" value="Unassembled WGS sequence"/>
</dbReference>
<evidence type="ECO:0000313" key="4">
    <source>
        <dbReference type="EMBL" id="PIL27734.1"/>
    </source>
</evidence>
<evidence type="ECO:0000256" key="1">
    <source>
        <dbReference type="PROSITE-ProRule" id="PRU00042"/>
    </source>
</evidence>
<dbReference type="InterPro" id="IPR036236">
    <property type="entry name" value="Znf_C2H2_sf"/>
</dbReference>
<dbReference type="STRING" id="1077348.A0A2G8S1W4"/>
<gene>
    <name evidence="4" type="ORF">GSI_10887</name>
</gene>
<dbReference type="Gene3D" id="3.30.160.60">
    <property type="entry name" value="Classic Zinc Finger"/>
    <property type="match status" value="1"/>
</dbReference>
<dbReference type="InterPro" id="IPR013087">
    <property type="entry name" value="Znf_C2H2_type"/>
</dbReference>